<proteinExistence type="predicted"/>
<dbReference type="Proteomes" id="UP000494329">
    <property type="component" value="Unassembled WGS sequence"/>
</dbReference>
<accession>A0A6J5E5D5</accession>
<keyword evidence="3" id="KW-1185">Reference proteome</keyword>
<sequence>MSDVRDTQPVLPSAVDDPACGDARATLEAWREAGADRLDPLRFAAIDALARRITTLQSDGELRRLLDARLAASISAYHGEIERKRNADAIEAPAPQPGDAQRDTSLAALAASLKQRPDRAQTLADLLQYFDAVWSKLSAGRQLRQSLAQVPGNAGPLNSSRLVHRALSLMNDLSPEYLQHFLSYVETLSALGEPGGGAQAPGVESVPRGKNVKGAKQAVRRKPKAG</sequence>
<gene>
    <name evidence="2" type="ORF">LMG29739_03414</name>
</gene>
<organism evidence="2 3">
    <name type="scientific">Paraburkholderia solisilvae</name>
    <dbReference type="NCBI Taxonomy" id="624376"/>
    <lineage>
        <taxon>Bacteria</taxon>
        <taxon>Pseudomonadati</taxon>
        <taxon>Pseudomonadota</taxon>
        <taxon>Betaproteobacteria</taxon>
        <taxon>Burkholderiales</taxon>
        <taxon>Burkholderiaceae</taxon>
        <taxon>Paraburkholderia</taxon>
    </lineage>
</organism>
<evidence type="ECO:0000313" key="3">
    <source>
        <dbReference type="Proteomes" id="UP000494329"/>
    </source>
</evidence>
<evidence type="ECO:0008006" key="4">
    <source>
        <dbReference type="Google" id="ProtNLM"/>
    </source>
</evidence>
<feature type="region of interest" description="Disordered" evidence="1">
    <location>
        <begin position="193"/>
        <end position="226"/>
    </location>
</feature>
<dbReference type="AlphaFoldDB" id="A0A6J5E5D5"/>
<name>A0A6J5E5D5_9BURK</name>
<feature type="compositionally biased region" description="Basic residues" evidence="1">
    <location>
        <begin position="210"/>
        <end position="226"/>
    </location>
</feature>
<dbReference type="EMBL" id="CADIKF010000026">
    <property type="protein sequence ID" value="CAB3760516.1"/>
    <property type="molecule type" value="Genomic_DNA"/>
</dbReference>
<evidence type="ECO:0000313" key="2">
    <source>
        <dbReference type="EMBL" id="CAB3760516.1"/>
    </source>
</evidence>
<evidence type="ECO:0000256" key="1">
    <source>
        <dbReference type="SAM" id="MobiDB-lite"/>
    </source>
</evidence>
<dbReference type="InterPro" id="IPR021549">
    <property type="entry name" value="DUF2894"/>
</dbReference>
<dbReference type="RefSeq" id="WP_175112113.1">
    <property type="nucleotide sequence ID" value="NZ_CADIKF010000026.1"/>
</dbReference>
<dbReference type="Pfam" id="PF11445">
    <property type="entry name" value="DUF2894"/>
    <property type="match status" value="1"/>
</dbReference>
<protein>
    <recommendedName>
        <fullName evidence="4">DUF2894 domain-containing protein</fullName>
    </recommendedName>
</protein>
<reference evidence="2 3" key="1">
    <citation type="submission" date="2020-04" db="EMBL/GenBank/DDBJ databases">
        <authorList>
            <person name="De Canck E."/>
        </authorList>
    </citation>
    <scope>NUCLEOTIDE SEQUENCE [LARGE SCALE GENOMIC DNA]</scope>
    <source>
        <strain evidence="2 3">LMG 29739</strain>
    </source>
</reference>